<dbReference type="InterPro" id="IPR011527">
    <property type="entry name" value="ABC1_TM_dom"/>
</dbReference>
<dbReference type="CDD" id="cd18541">
    <property type="entry name" value="ABC_6TM_TmrB_like"/>
    <property type="match status" value="1"/>
</dbReference>
<evidence type="ECO:0000313" key="8">
    <source>
        <dbReference type="EMBL" id="CAG7616598.1"/>
    </source>
</evidence>
<evidence type="ECO:0000256" key="3">
    <source>
        <dbReference type="ARBA" id="ARBA00022989"/>
    </source>
</evidence>
<evidence type="ECO:0000259" key="7">
    <source>
        <dbReference type="PROSITE" id="PS50929"/>
    </source>
</evidence>
<dbReference type="EMBL" id="CAJVCE010000001">
    <property type="protein sequence ID" value="CAG7616598.1"/>
    <property type="molecule type" value="Genomic_DNA"/>
</dbReference>
<feature type="transmembrane region" description="Helical" evidence="5">
    <location>
        <begin position="245"/>
        <end position="270"/>
    </location>
</feature>
<feature type="domain" description="ABC transmembrane type-1" evidence="7">
    <location>
        <begin position="21"/>
        <end position="305"/>
    </location>
</feature>
<keyword evidence="8" id="KW-0378">Hydrolase</keyword>
<dbReference type="PROSITE" id="PS50893">
    <property type="entry name" value="ABC_TRANSPORTER_2"/>
    <property type="match status" value="1"/>
</dbReference>
<keyword evidence="3 5" id="KW-1133">Transmembrane helix</keyword>
<keyword evidence="4 5" id="KW-0472">Membrane</keyword>
<protein>
    <submittedName>
        <fullName evidence="8">Multidrug resistance ABC transporter ATP-binding/permease protein YheI</fullName>
        <ecNumber evidence="8">3.6.3.-</ecNumber>
    </submittedName>
</protein>
<comment type="caution">
    <text evidence="8">The sequence shown here is derived from an EMBL/GenBank/DDBJ whole genome shotgun (WGS) entry which is preliminary data.</text>
</comment>
<evidence type="ECO:0000256" key="2">
    <source>
        <dbReference type="ARBA" id="ARBA00022692"/>
    </source>
</evidence>
<keyword evidence="2 5" id="KW-0812">Transmembrane</keyword>
<dbReference type="PROSITE" id="PS50929">
    <property type="entry name" value="ABC_TM1F"/>
    <property type="match status" value="1"/>
</dbReference>
<dbReference type="GO" id="GO:0016787">
    <property type="term" value="F:hydrolase activity"/>
    <property type="evidence" value="ECO:0007669"/>
    <property type="project" value="UniProtKB-KW"/>
</dbReference>
<dbReference type="GO" id="GO:0005524">
    <property type="term" value="F:ATP binding"/>
    <property type="evidence" value="ECO:0007669"/>
    <property type="project" value="UniProtKB-KW"/>
</dbReference>
<dbReference type="Pfam" id="PF00664">
    <property type="entry name" value="ABC_membrane"/>
    <property type="match status" value="1"/>
</dbReference>
<evidence type="ECO:0000256" key="4">
    <source>
        <dbReference type="ARBA" id="ARBA00023136"/>
    </source>
</evidence>
<name>A0ABM8VAJ7_9BACL</name>
<organism evidence="8 9">
    <name type="scientific">Paenibacillus allorhizosphaerae</name>
    <dbReference type="NCBI Taxonomy" id="2849866"/>
    <lineage>
        <taxon>Bacteria</taxon>
        <taxon>Bacillati</taxon>
        <taxon>Bacillota</taxon>
        <taxon>Bacilli</taxon>
        <taxon>Bacillales</taxon>
        <taxon>Paenibacillaceae</taxon>
        <taxon>Paenibacillus</taxon>
    </lineage>
</organism>
<keyword evidence="8" id="KW-0067">ATP-binding</keyword>
<sequence length="586" mass="66079">MSMRELWTLKEFIWRFRYRYAIGILSIIITDVCQLCIPWVLGRFTDDVKDGSIASSQLWTYIGYLLIASAGIFIFRYMWRVMIFGAARTLEYEMRNRLFAHYQKLSASWYNRRKTGDLMALATNDLQALRFTFGGGVVTAFDSLILLSTAIVMMTITVDWRLTIVGLLPLPVMAFIALRFGSQIHERFRDAQQAFSGLTDRVQENISGMRVVKAFAQEETEVHKFASMNEHNFERNMSVARLQALFNPLVQWITGVSLLLVLGYGGILVVQERITLGEFVTFNAYMGLLAGPIMAIGWMINIFQRGAASMSRINEILNTRGEIADDADQVKPIHQLTGSIHISDLSFRYPGADSNALHRINLDIKQGQTVAIIGRTGSGKSTLVNLLVRLYDYKEGGILIDGHVLREIPLSVLRRDIGFVPQENFLFSETIRDNIAFGTDEAPFENVRKAADDAQVLDNIVDFPDRFDTMLGERGVTLSGGQKQRISIARAMIKDPAILILDDSLSAVDTKTEEAILSRLKSNRRNKTTIMIAHRVSTVQHADQIIVMEDGAIVERGSHEELLALHGHYRNLYEKQLLEEQVAGES</sequence>
<gene>
    <name evidence="8" type="primary">yheI_1</name>
    <name evidence="8" type="ORF">PAECIP111802_00306</name>
</gene>
<comment type="subcellular location">
    <subcellularLocation>
        <location evidence="1">Membrane</location>
        <topology evidence="1">Multi-pass membrane protein</topology>
    </subcellularLocation>
</comment>
<evidence type="ECO:0000313" key="9">
    <source>
        <dbReference type="Proteomes" id="UP000730618"/>
    </source>
</evidence>
<dbReference type="PROSITE" id="PS00211">
    <property type="entry name" value="ABC_TRANSPORTER_1"/>
    <property type="match status" value="1"/>
</dbReference>
<evidence type="ECO:0000256" key="5">
    <source>
        <dbReference type="SAM" id="Phobius"/>
    </source>
</evidence>
<keyword evidence="8" id="KW-0547">Nucleotide-binding</keyword>
<dbReference type="PANTHER" id="PTHR43394">
    <property type="entry name" value="ATP-DEPENDENT PERMEASE MDL1, MITOCHONDRIAL"/>
    <property type="match status" value="1"/>
</dbReference>
<evidence type="ECO:0000256" key="1">
    <source>
        <dbReference type="ARBA" id="ARBA00004141"/>
    </source>
</evidence>
<keyword evidence="9" id="KW-1185">Reference proteome</keyword>
<feature type="transmembrane region" description="Helical" evidence="5">
    <location>
        <begin position="282"/>
        <end position="303"/>
    </location>
</feature>
<evidence type="ECO:0000259" key="6">
    <source>
        <dbReference type="PROSITE" id="PS50893"/>
    </source>
</evidence>
<dbReference type="PANTHER" id="PTHR43394:SF1">
    <property type="entry name" value="ATP-BINDING CASSETTE SUB-FAMILY B MEMBER 10, MITOCHONDRIAL"/>
    <property type="match status" value="1"/>
</dbReference>
<feature type="transmembrane region" description="Helical" evidence="5">
    <location>
        <begin position="162"/>
        <end position="180"/>
    </location>
</feature>
<dbReference type="Pfam" id="PF00005">
    <property type="entry name" value="ABC_tran"/>
    <property type="match status" value="1"/>
</dbReference>
<feature type="transmembrane region" description="Helical" evidence="5">
    <location>
        <begin position="20"/>
        <end position="41"/>
    </location>
</feature>
<accession>A0ABM8VAJ7</accession>
<feature type="domain" description="ABC transporter" evidence="6">
    <location>
        <begin position="340"/>
        <end position="575"/>
    </location>
</feature>
<dbReference type="InterPro" id="IPR017871">
    <property type="entry name" value="ABC_transporter-like_CS"/>
</dbReference>
<dbReference type="Proteomes" id="UP000730618">
    <property type="component" value="Unassembled WGS sequence"/>
</dbReference>
<feature type="transmembrane region" description="Helical" evidence="5">
    <location>
        <begin position="131"/>
        <end position="156"/>
    </location>
</feature>
<dbReference type="EC" id="3.6.3.-" evidence="8"/>
<dbReference type="SMART" id="SM00382">
    <property type="entry name" value="AAA"/>
    <property type="match status" value="1"/>
</dbReference>
<dbReference type="InterPro" id="IPR003593">
    <property type="entry name" value="AAA+_ATPase"/>
</dbReference>
<reference evidence="8 9" key="1">
    <citation type="submission" date="2021-06" db="EMBL/GenBank/DDBJ databases">
        <authorList>
            <person name="Criscuolo A."/>
        </authorList>
    </citation>
    <scope>NUCLEOTIDE SEQUENCE [LARGE SCALE GENOMIC DNA]</scope>
    <source>
        <strain evidence="9">CIP 111802</strain>
    </source>
</reference>
<dbReference type="RefSeq" id="WP_218096678.1">
    <property type="nucleotide sequence ID" value="NZ_CAJVCE010000001.1"/>
</dbReference>
<proteinExistence type="predicted"/>
<feature type="transmembrane region" description="Helical" evidence="5">
    <location>
        <begin position="61"/>
        <end position="79"/>
    </location>
</feature>
<dbReference type="InterPro" id="IPR039421">
    <property type="entry name" value="Type_1_exporter"/>
</dbReference>
<dbReference type="InterPro" id="IPR003439">
    <property type="entry name" value="ABC_transporter-like_ATP-bd"/>
</dbReference>